<dbReference type="SUPFAM" id="SSF55961">
    <property type="entry name" value="Bet v1-like"/>
    <property type="match status" value="1"/>
</dbReference>
<keyword evidence="2" id="KW-0812">Transmembrane</keyword>
<organism evidence="3 4">
    <name type="scientific">Tetraparma gracilis</name>
    <dbReference type="NCBI Taxonomy" id="2962635"/>
    <lineage>
        <taxon>Eukaryota</taxon>
        <taxon>Sar</taxon>
        <taxon>Stramenopiles</taxon>
        <taxon>Ochrophyta</taxon>
        <taxon>Bolidophyceae</taxon>
        <taxon>Parmales</taxon>
        <taxon>Triparmaceae</taxon>
        <taxon>Tetraparma</taxon>
    </lineage>
</organism>
<comment type="caution">
    <text evidence="3">The sequence shown here is derived from an EMBL/GenBank/DDBJ whole genome shotgun (WGS) entry which is preliminary data.</text>
</comment>
<dbReference type="Proteomes" id="UP001165060">
    <property type="component" value="Unassembled WGS sequence"/>
</dbReference>
<feature type="compositionally biased region" description="Basic and acidic residues" evidence="1">
    <location>
        <begin position="872"/>
        <end position="886"/>
    </location>
</feature>
<feature type="transmembrane region" description="Helical" evidence="2">
    <location>
        <begin position="467"/>
        <end position="485"/>
    </location>
</feature>
<evidence type="ECO:0000313" key="3">
    <source>
        <dbReference type="EMBL" id="GMI58800.1"/>
    </source>
</evidence>
<gene>
    <name evidence="3" type="ORF">TeGR_g3683</name>
</gene>
<feature type="transmembrane region" description="Helical" evidence="2">
    <location>
        <begin position="710"/>
        <end position="730"/>
    </location>
</feature>
<dbReference type="EMBL" id="BRYB01006489">
    <property type="protein sequence ID" value="GMI58800.1"/>
    <property type="molecule type" value="Genomic_DNA"/>
</dbReference>
<feature type="transmembrane region" description="Helical" evidence="2">
    <location>
        <begin position="750"/>
        <end position="769"/>
    </location>
</feature>
<feature type="transmembrane region" description="Helical" evidence="2">
    <location>
        <begin position="568"/>
        <end position="589"/>
    </location>
</feature>
<dbReference type="InterPro" id="IPR023393">
    <property type="entry name" value="START-like_dom_sf"/>
</dbReference>
<keyword evidence="2" id="KW-1133">Transmembrane helix</keyword>
<dbReference type="Gene3D" id="3.30.530.20">
    <property type="match status" value="1"/>
</dbReference>
<protein>
    <submittedName>
        <fullName evidence="3">Uncharacterized protein</fullName>
    </submittedName>
</protein>
<reference evidence="3 4" key="1">
    <citation type="journal article" date="2023" name="Commun. Biol.">
        <title>Genome analysis of Parmales, the sister group of diatoms, reveals the evolutionary specialization of diatoms from phago-mixotrophs to photoautotrophs.</title>
        <authorList>
            <person name="Ban H."/>
            <person name="Sato S."/>
            <person name="Yoshikawa S."/>
            <person name="Yamada K."/>
            <person name="Nakamura Y."/>
            <person name="Ichinomiya M."/>
            <person name="Sato N."/>
            <person name="Blanc-Mathieu R."/>
            <person name="Endo H."/>
            <person name="Kuwata A."/>
            <person name="Ogata H."/>
        </authorList>
    </citation>
    <scope>NUCLEOTIDE SEQUENCE [LARGE SCALE GENOMIC DNA]</scope>
</reference>
<keyword evidence="4" id="KW-1185">Reference proteome</keyword>
<keyword evidence="2" id="KW-0472">Membrane</keyword>
<sequence>MTNNQVVPLATPPLPALPLQPHQCSGEGGSGGGDLDWVETAIRDDELRARFIAAVSAPQLYSDAELAQLQAGLKMESEVNRSRETGVSGLHSSSNLKAKANLKTIKTSSLLDNAVAMVSKDGRENVVQASGTIRASLMSVVAYMFCAEQGVNQITNQEASFNIHRVVQHENDHAYVYQWGFKMPSPVQDREGCFRVMSQKLENDCVVSFQSIEDGRAPPREGTVRIYSRRLMRFSPISPTITRYTVTSTIDLRGFIPRFVSNSVVIPAAARAPLSALRYFNQVKRVEAFEAADAKELGQLLVLDTNDVRGKRDPDPLEAKLRTFVNRSAVLRGARSTCPWIEVMLKEVLRNRLRVPKGSMKALAEFTEEDARKAGRGFANALVANATAEAAVDEWVMTYPALGELELRYPFVRPMMNAVAGAILAQVAWGVKFRAWLGAGVSAADALSDAYMIKTFYDMGDTANAKGLLAMVGANLAYQMLIVYMQTQGLKKNKWRTALFEMLTVVSFTKPGFDAYRVASGTDQLPGAVLDPLAEMVWTKGGELFFEAIPGLVLQLVALLNAEKASKVAIASILISSASTALTATTIFWDMDTDPGARKRNPDWIGIVPDLNRGASFVALFVMSALQVLAKAASVALLAVTNGPWLLQYVIADHAVHLIYRIARNDVIAYVPMPPAASYVVSPLLRVIIKTISDFTGGLTFRLPLMLGGSYWLFNLAMSQVSVFVCVHLYLEYAGDPASGGNKIAAGTLWAGAAGLAAGWLLTFAYFVFRIAVPKFRHTIWSGTTGRQCAQDYFLKGWDEESKFEIFGCILLLWESDIGEEVKAWTAENWARWSEEMPAWFKPEHVPDRFIPVGALQQLGLNRKRRGSAAESIRESFRENAPEEQE</sequence>
<proteinExistence type="predicted"/>
<evidence type="ECO:0000256" key="2">
    <source>
        <dbReference type="SAM" id="Phobius"/>
    </source>
</evidence>
<name>A0ABQ6NE03_9STRA</name>
<accession>A0ABQ6NE03</accession>
<feature type="transmembrane region" description="Helical" evidence="2">
    <location>
        <begin position="667"/>
        <end position="689"/>
    </location>
</feature>
<feature type="region of interest" description="Disordered" evidence="1">
    <location>
        <begin position="864"/>
        <end position="886"/>
    </location>
</feature>
<evidence type="ECO:0000313" key="4">
    <source>
        <dbReference type="Proteomes" id="UP001165060"/>
    </source>
</evidence>
<evidence type="ECO:0000256" key="1">
    <source>
        <dbReference type="SAM" id="MobiDB-lite"/>
    </source>
</evidence>